<comment type="caution">
    <text evidence="1">The sequence shown here is derived from an EMBL/GenBank/DDBJ whole genome shotgun (WGS) entry which is preliminary data.</text>
</comment>
<reference evidence="1" key="1">
    <citation type="submission" date="2023-04" db="EMBL/GenBank/DDBJ databases">
        <title>A chromosome-level genome assembly of the parasitoid wasp Eretmocerus hayati.</title>
        <authorList>
            <person name="Zhong Y."/>
            <person name="Liu S."/>
            <person name="Liu Y."/>
        </authorList>
    </citation>
    <scope>NUCLEOTIDE SEQUENCE</scope>
    <source>
        <strain evidence="1">ZJU_SS_LIU_2023</strain>
    </source>
</reference>
<name>A0ACC2NRD3_9HYME</name>
<accession>A0ACC2NRD3</accession>
<proteinExistence type="predicted"/>
<evidence type="ECO:0000313" key="1">
    <source>
        <dbReference type="EMBL" id="KAJ8673686.1"/>
    </source>
</evidence>
<organism evidence="1 2">
    <name type="scientific">Eretmocerus hayati</name>
    <dbReference type="NCBI Taxonomy" id="131215"/>
    <lineage>
        <taxon>Eukaryota</taxon>
        <taxon>Metazoa</taxon>
        <taxon>Ecdysozoa</taxon>
        <taxon>Arthropoda</taxon>
        <taxon>Hexapoda</taxon>
        <taxon>Insecta</taxon>
        <taxon>Pterygota</taxon>
        <taxon>Neoptera</taxon>
        <taxon>Endopterygota</taxon>
        <taxon>Hymenoptera</taxon>
        <taxon>Apocrita</taxon>
        <taxon>Proctotrupomorpha</taxon>
        <taxon>Chalcidoidea</taxon>
        <taxon>Aphelinidae</taxon>
        <taxon>Aphelininae</taxon>
        <taxon>Eretmocerus</taxon>
    </lineage>
</organism>
<sequence>MGAPDPLCRLPPGLTLSDVLTKCKESCGDPKIDDARVILAAKVAGISDKIRPGAVRRGFLDNPHKLPCFRIVLRSEFSDPGLFSVTKEDCSSEFVDNKAIYDYLATPQDASFYQQSDKEIIDGVPFRKSGLYCVNLESHSFITGVLEENPVMQTSNVHPRTNPCVGTMPGINTSMYYVGGVNSCSEMHREDGKLASVAVGIEEVVPVPDESPAVSPVDIAPIEEVPVVTSSCNIVPDTGEMGVMASIACAESSAQNVPTVASGVALAIDELPFKLWLCVPDGQALEDAIHKSAEAGSSSSDCSPAAKQPRKRARRRKSSPRKIKKRRCLRLLDHKIPYITIDFLDRHNIKYFTFRQYKNDLVYLLPGVYHQVIQMSPNCLEASNFGDAEWQVITGQESVCGCPDQKVVSIPKNPNVRVRLIQVPVDKHLCEDCGFGASTMLALCQHKKEVHQKATKRVRLPKECAICGDSVTRMSAHLSRPSKKHLAAEAKLRSLGIDPTRAPLPILTCTCCGSQFSDEEDHLEHETACVRDASGTVPAVAHEPMPSSSKYSSCSYCKKLFFSGELFAHRTICTAKPHKCGHCPKTFTRSHSLKKHVARDHFECDHCHQWFASKRLIEAHLVLDHL</sequence>
<protein>
    <submittedName>
        <fullName evidence="1">Uncharacterized protein</fullName>
    </submittedName>
</protein>
<dbReference type="Proteomes" id="UP001239111">
    <property type="component" value="Chromosome 3"/>
</dbReference>
<keyword evidence="2" id="KW-1185">Reference proteome</keyword>
<evidence type="ECO:0000313" key="2">
    <source>
        <dbReference type="Proteomes" id="UP001239111"/>
    </source>
</evidence>
<gene>
    <name evidence="1" type="ORF">QAD02_004948</name>
</gene>
<dbReference type="EMBL" id="CM056743">
    <property type="protein sequence ID" value="KAJ8673686.1"/>
    <property type="molecule type" value="Genomic_DNA"/>
</dbReference>